<evidence type="ECO:0000256" key="2">
    <source>
        <dbReference type="SAM" id="MobiDB-lite"/>
    </source>
</evidence>
<dbReference type="InterPro" id="IPR012106">
    <property type="entry name" value="Phage_Mu_Gp1"/>
</dbReference>
<dbReference type="AlphaFoldDB" id="A0A5C7WCP5"/>
<keyword evidence="1" id="KW-0175">Coiled coil</keyword>
<feature type="region of interest" description="Disordered" evidence="2">
    <location>
        <begin position="188"/>
        <end position="212"/>
    </location>
</feature>
<evidence type="ECO:0000256" key="1">
    <source>
        <dbReference type="SAM" id="Coils"/>
    </source>
</evidence>
<dbReference type="Proteomes" id="UP000321110">
    <property type="component" value="Unassembled WGS sequence"/>
</dbReference>
<evidence type="ECO:0000313" key="3">
    <source>
        <dbReference type="EMBL" id="TXI34358.1"/>
    </source>
</evidence>
<comment type="caution">
    <text evidence="3">The sequence shown here is derived from an EMBL/GenBank/DDBJ whole genome shotgun (WGS) entry which is preliminary data.</text>
</comment>
<proteinExistence type="predicted"/>
<feature type="coiled-coil region" evidence="1">
    <location>
        <begin position="216"/>
        <end position="243"/>
    </location>
</feature>
<accession>A0A5C7WCP5</accession>
<dbReference type="Pfam" id="PF10123">
    <property type="entry name" value="Mu-like_Pro"/>
    <property type="match status" value="1"/>
</dbReference>
<sequence>MKPLHIFKPGKHVAMSGASLNFSESDLAATVRAYDPALHEAPLVIGHPKHDAPAGGWVKSLANSAQGLIAEPHQVAPEFAEQVASGAYKKISASFYHPDSPSNPVPGVYYLRHVGFLGAQPPAVKGLRPIELAEGEEGVVEFADFGHEMGASIFRKLREWLIGQFGQETADRVVPSWEIDSIAEVARREEQRSPAFTEPQPKSTTEEVTTVTPEEQAALEAENTRLKSQLQQHQEEKRRLTQEATHSANVAFAEELVAAGKLLPKHTAALIATLDFAEDGDAPLEFGEGDARQPVSAGLKAIFGDLPQQIDFAEQASGARRNGDAPVAELEFAEKNTDPDRLALHARATQLAADKNIPYESAVRQLINH</sequence>
<gene>
    <name evidence="3" type="ORF">E6Q69_04140</name>
</gene>
<name>A0A5C7WCP5_AQUAC</name>
<evidence type="ECO:0000313" key="4">
    <source>
        <dbReference type="Proteomes" id="UP000321110"/>
    </source>
</evidence>
<organism evidence="3 4">
    <name type="scientific">Aquipseudomonas alcaligenes</name>
    <name type="common">Pseudomonas alcaligenes</name>
    <dbReference type="NCBI Taxonomy" id="43263"/>
    <lineage>
        <taxon>Bacteria</taxon>
        <taxon>Pseudomonadati</taxon>
        <taxon>Pseudomonadota</taxon>
        <taxon>Gammaproteobacteria</taxon>
        <taxon>Pseudomonadales</taxon>
        <taxon>Pseudomonadaceae</taxon>
        <taxon>Aquipseudomonas</taxon>
    </lineage>
</organism>
<reference evidence="3 4" key="1">
    <citation type="submission" date="2018-09" db="EMBL/GenBank/DDBJ databases">
        <title>Metagenome Assembled Genomes from an Advanced Water Purification Facility.</title>
        <authorList>
            <person name="Stamps B.W."/>
            <person name="Spear J.R."/>
        </authorList>
    </citation>
    <scope>NUCLEOTIDE SEQUENCE [LARGE SCALE GENOMIC DNA]</scope>
    <source>
        <strain evidence="3">Bin_52_1</strain>
    </source>
</reference>
<dbReference type="EMBL" id="SSFO01000070">
    <property type="protein sequence ID" value="TXI34358.1"/>
    <property type="molecule type" value="Genomic_DNA"/>
</dbReference>
<protein>
    <submittedName>
        <fullName evidence="3">Peptidase</fullName>
    </submittedName>
</protein>